<feature type="domain" description="RIO kinase" evidence="13">
    <location>
        <begin position="48"/>
        <end position="278"/>
    </location>
</feature>
<comment type="similarity">
    <text evidence="1">Belongs to the protein kinase superfamily. RIO-type Ser/Thr kinase family.</text>
</comment>
<dbReference type="InterPro" id="IPR011009">
    <property type="entry name" value="Kinase-like_dom_sf"/>
</dbReference>
<dbReference type="PANTHER" id="PTHR45723">
    <property type="entry name" value="SERINE/THREONINE-PROTEIN KINASE RIO1"/>
    <property type="match status" value="1"/>
</dbReference>
<evidence type="ECO:0000256" key="3">
    <source>
        <dbReference type="ARBA" id="ARBA00022527"/>
    </source>
</evidence>
<evidence type="ECO:0000259" key="13">
    <source>
        <dbReference type="SMART" id="SM00090"/>
    </source>
</evidence>
<reference evidence="14" key="1">
    <citation type="journal article" date="2014" name="Int. J. Syst. Evol. Microbiol.">
        <title>Complete genome of a new Firmicutes species belonging to the dominant human colonic microbiota ('Ruminococcus bicirculans') reveals two chromosomes and a selective capacity to utilize plant glucans.</title>
        <authorList>
            <consortium name="NISC Comparative Sequencing Program"/>
            <person name="Wegmann U."/>
            <person name="Louis P."/>
            <person name="Goesmann A."/>
            <person name="Henrissat B."/>
            <person name="Duncan S.H."/>
            <person name="Flint H.J."/>
        </authorList>
    </citation>
    <scope>NUCLEOTIDE SEQUENCE</scope>
    <source>
        <strain evidence="14">JCM 17590</strain>
    </source>
</reference>
<keyword evidence="15" id="KW-1185">Reference proteome</keyword>
<evidence type="ECO:0000256" key="11">
    <source>
        <dbReference type="ARBA" id="ARBA00048679"/>
    </source>
</evidence>
<keyword evidence="4" id="KW-0808">Transferase</keyword>
<dbReference type="InterPro" id="IPR018934">
    <property type="entry name" value="RIO_dom"/>
</dbReference>
<evidence type="ECO:0000256" key="6">
    <source>
        <dbReference type="ARBA" id="ARBA00022741"/>
    </source>
</evidence>
<keyword evidence="5" id="KW-0479">Metal-binding</keyword>
<keyword evidence="9" id="KW-0460">Magnesium</keyword>
<dbReference type="SMART" id="SM00090">
    <property type="entry name" value="RIO"/>
    <property type="match status" value="1"/>
</dbReference>
<dbReference type="EC" id="2.7.11.1" evidence="2"/>
<feature type="region of interest" description="Disordered" evidence="12">
    <location>
        <begin position="100"/>
        <end position="126"/>
    </location>
</feature>
<name>A0ABP7ZI78_9MICO</name>
<comment type="catalytic activity">
    <reaction evidence="10">
        <text>L-threonyl-[protein] + ATP = O-phospho-L-threonyl-[protein] + ADP + H(+)</text>
        <dbReference type="Rhea" id="RHEA:46608"/>
        <dbReference type="Rhea" id="RHEA-COMP:11060"/>
        <dbReference type="Rhea" id="RHEA-COMP:11605"/>
        <dbReference type="ChEBI" id="CHEBI:15378"/>
        <dbReference type="ChEBI" id="CHEBI:30013"/>
        <dbReference type="ChEBI" id="CHEBI:30616"/>
        <dbReference type="ChEBI" id="CHEBI:61977"/>
        <dbReference type="ChEBI" id="CHEBI:456216"/>
        <dbReference type="EC" id="2.7.11.1"/>
    </reaction>
</comment>
<keyword evidence="6" id="KW-0547">Nucleotide-binding</keyword>
<evidence type="ECO:0000256" key="10">
    <source>
        <dbReference type="ARBA" id="ARBA00047899"/>
    </source>
</evidence>
<accession>A0ABP7ZI78</accession>
<organism evidence="14 15">
    <name type="scientific">Gryllotalpicola daejeonensis</name>
    <dbReference type="NCBI Taxonomy" id="993087"/>
    <lineage>
        <taxon>Bacteria</taxon>
        <taxon>Bacillati</taxon>
        <taxon>Actinomycetota</taxon>
        <taxon>Actinomycetes</taxon>
        <taxon>Micrococcales</taxon>
        <taxon>Microbacteriaceae</taxon>
        <taxon>Gryllotalpicola</taxon>
    </lineage>
</organism>
<dbReference type="Gene3D" id="1.10.510.10">
    <property type="entry name" value="Transferase(Phosphotransferase) domain 1"/>
    <property type="match status" value="1"/>
</dbReference>
<comment type="catalytic activity">
    <reaction evidence="11">
        <text>L-seryl-[protein] + ATP = O-phospho-L-seryl-[protein] + ADP + H(+)</text>
        <dbReference type="Rhea" id="RHEA:17989"/>
        <dbReference type="Rhea" id="RHEA-COMP:9863"/>
        <dbReference type="Rhea" id="RHEA-COMP:11604"/>
        <dbReference type="ChEBI" id="CHEBI:15378"/>
        <dbReference type="ChEBI" id="CHEBI:29999"/>
        <dbReference type="ChEBI" id="CHEBI:30616"/>
        <dbReference type="ChEBI" id="CHEBI:83421"/>
        <dbReference type="ChEBI" id="CHEBI:456216"/>
        <dbReference type="EC" id="2.7.11.1"/>
    </reaction>
</comment>
<keyword evidence="7" id="KW-0418">Kinase</keyword>
<keyword evidence="3" id="KW-0723">Serine/threonine-protein kinase</keyword>
<evidence type="ECO:0000256" key="4">
    <source>
        <dbReference type="ARBA" id="ARBA00022679"/>
    </source>
</evidence>
<evidence type="ECO:0000256" key="1">
    <source>
        <dbReference type="ARBA" id="ARBA00009196"/>
    </source>
</evidence>
<protein>
    <recommendedName>
        <fullName evidence="2">non-specific serine/threonine protein kinase</fullName>
        <ecNumber evidence="2">2.7.11.1</ecNumber>
    </recommendedName>
</protein>
<feature type="compositionally biased region" description="Basic and acidic residues" evidence="12">
    <location>
        <begin position="116"/>
        <end position="126"/>
    </location>
</feature>
<dbReference type="InterPro" id="IPR051272">
    <property type="entry name" value="RIO-type_Ser/Thr_kinase"/>
</dbReference>
<keyword evidence="8" id="KW-0067">ATP-binding</keyword>
<comment type="caution">
    <text evidence="14">The sequence shown here is derived from an EMBL/GenBank/DDBJ whole genome shotgun (WGS) entry which is preliminary data.</text>
</comment>
<dbReference type="Proteomes" id="UP001415169">
    <property type="component" value="Unassembled WGS sequence"/>
</dbReference>
<gene>
    <name evidence="14" type="ORF">GCM10022286_12520</name>
</gene>
<proteinExistence type="inferred from homology"/>
<evidence type="ECO:0000256" key="8">
    <source>
        <dbReference type="ARBA" id="ARBA00022840"/>
    </source>
</evidence>
<sequence length="282" mass="31040">MSVFGDDFVVPTFAFADVEPGEGQRWSTWPATQPLERGPEPRPDWVVTSAAALDTELGLVKTGKEADLFLIERAIPDASPGAPGQASVLAAKRYRSAEQSDFHRSSAYTAGRRERRSRDQRAIERKSSYGRTVAAGQWASAEFAALCEFWRRGLPVPYPVQISYTEILMEFIGDDGVAAPRLANAPLSPAELSEAFDQAIEILHGFAAAQSAHGDLSPYNLLWHRGRVIVIDLPQIVDVITNPNGFELLERDVRNVCTWFERRGVPNDPDALFAEVCADVLA</sequence>
<evidence type="ECO:0000313" key="14">
    <source>
        <dbReference type="EMBL" id="GAA4158911.1"/>
    </source>
</evidence>
<evidence type="ECO:0000256" key="7">
    <source>
        <dbReference type="ARBA" id="ARBA00022777"/>
    </source>
</evidence>
<evidence type="ECO:0000256" key="5">
    <source>
        <dbReference type="ARBA" id="ARBA00022723"/>
    </source>
</evidence>
<dbReference type="RefSeq" id="WP_344790888.1">
    <property type="nucleotide sequence ID" value="NZ_BAABBV010000001.1"/>
</dbReference>
<evidence type="ECO:0000256" key="9">
    <source>
        <dbReference type="ARBA" id="ARBA00022842"/>
    </source>
</evidence>
<dbReference type="InterPro" id="IPR000687">
    <property type="entry name" value="RIO_kinase"/>
</dbReference>
<evidence type="ECO:0000256" key="2">
    <source>
        <dbReference type="ARBA" id="ARBA00012513"/>
    </source>
</evidence>
<dbReference type="Gene3D" id="3.30.200.20">
    <property type="entry name" value="Phosphorylase Kinase, domain 1"/>
    <property type="match status" value="1"/>
</dbReference>
<evidence type="ECO:0000256" key="12">
    <source>
        <dbReference type="SAM" id="MobiDB-lite"/>
    </source>
</evidence>
<dbReference type="EMBL" id="BAABBV010000001">
    <property type="protein sequence ID" value="GAA4158911.1"/>
    <property type="molecule type" value="Genomic_DNA"/>
</dbReference>
<dbReference type="SUPFAM" id="SSF56112">
    <property type="entry name" value="Protein kinase-like (PK-like)"/>
    <property type="match status" value="1"/>
</dbReference>
<evidence type="ECO:0000313" key="15">
    <source>
        <dbReference type="Proteomes" id="UP001415169"/>
    </source>
</evidence>
<reference evidence="14" key="2">
    <citation type="submission" date="2023-12" db="EMBL/GenBank/DDBJ databases">
        <authorList>
            <person name="Sun Q."/>
            <person name="Inoue M."/>
        </authorList>
    </citation>
    <scope>NUCLEOTIDE SEQUENCE</scope>
    <source>
        <strain evidence="14">JCM 17590</strain>
    </source>
</reference>
<dbReference type="Pfam" id="PF01163">
    <property type="entry name" value="RIO1"/>
    <property type="match status" value="1"/>
</dbReference>